<dbReference type="EMBL" id="LNIX01000002">
    <property type="protein sequence ID" value="OXA60299.1"/>
    <property type="molecule type" value="Genomic_DNA"/>
</dbReference>
<protein>
    <submittedName>
        <fullName evidence="2">Uncharacterized protein</fullName>
    </submittedName>
</protein>
<dbReference type="OMA" id="MYRYSET"/>
<keyword evidence="3" id="KW-1185">Reference proteome</keyword>
<gene>
    <name evidence="2" type="ORF">Fcan01_04263</name>
</gene>
<dbReference type="Proteomes" id="UP000198287">
    <property type="component" value="Unassembled WGS sequence"/>
</dbReference>
<keyword evidence="1" id="KW-0732">Signal</keyword>
<evidence type="ECO:0000313" key="3">
    <source>
        <dbReference type="Proteomes" id="UP000198287"/>
    </source>
</evidence>
<proteinExistence type="predicted"/>
<accession>A0A226ES10</accession>
<comment type="caution">
    <text evidence="2">The sequence shown here is derived from an EMBL/GenBank/DDBJ whole genome shotgun (WGS) entry which is preliminary data.</text>
</comment>
<evidence type="ECO:0000313" key="2">
    <source>
        <dbReference type="EMBL" id="OXA60299.1"/>
    </source>
</evidence>
<reference evidence="2 3" key="1">
    <citation type="submission" date="2015-12" db="EMBL/GenBank/DDBJ databases">
        <title>The genome of Folsomia candida.</title>
        <authorList>
            <person name="Faddeeva A."/>
            <person name="Derks M.F."/>
            <person name="Anvar Y."/>
            <person name="Smit S."/>
            <person name="Van Straalen N."/>
            <person name="Roelofs D."/>
        </authorList>
    </citation>
    <scope>NUCLEOTIDE SEQUENCE [LARGE SCALE GENOMIC DNA]</scope>
    <source>
        <strain evidence="2 3">VU population</strain>
        <tissue evidence="2">Whole body</tissue>
    </source>
</reference>
<evidence type="ECO:0000256" key="1">
    <source>
        <dbReference type="SAM" id="SignalP"/>
    </source>
</evidence>
<sequence>MYSFNQLLVLVVTTLTAFNSTSYILQVKGLEIETVFEQDCIDPHPNVARNLDYAWMHSIPRWYIPLQSKLNMYRYSETLLKTRVANITQDQIDSSCLSFKFDNPPVLYGFGDKMVGYTTTNVIENSYGFNTRWEGDTRGRHYLTLRDNKSFVFFTTCWTDGKASWSVISTVEDLGEETKSQIFEHAKSLGFKEDLFLEQGYASCPKIGDADELRKNEL</sequence>
<name>A0A226ES10_FOLCA</name>
<dbReference type="AlphaFoldDB" id="A0A226ES10"/>
<feature type="signal peptide" evidence="1">
    <location>
        <begin position="1"/>
        <end position="29"/>
    </location>
</feature>
<feature type="chain" id="PRO_5012420638" evidence="1">
    <location>
        <begin position="30"/>
        <end position="218"/>
    </location>
</feature>
<organism evidence="2 3">
    <name type="scientific">Folsomia candida</name>
    <name type="common">Springtail</name>
    <dbReference type="NCBI Taxonomy" id="158441"/>
    <lineage>
        <taxon>Eukaryota</taxon>
        <taxon>Metazoa</taxon>
        <taxon>Ecdysozoa</taxon>
        <taxon>Arthropoda</taxon>
        <taxon>Hexapoda</taxon>
        <taxon>Collembola</taxon>
        <taxon>Entomobryomorpha</taxon>
        <taxon>Isotomoidea</taxon>
        <taxon>Isotomidae</taxon>
        <taxon>Proisotominae</taxon>
        <taxon>Folsomia</taxon>
    </lineage>
</organism>